<dbReference type="eggNOG" id="ENOG502ZB5S">
    <property type="taxonomic scope" value="Bacteria"/>
</dbReference>
<evidence type="ECO:0000313" key="3">
    <source>
        <dbReference type="Proteomes" id="UP000008075"/>
    </source>
</evidence>
<evidence type="ECO:0000256" key="1">
    <source>
        <dbReference type="SAM" id="SignalP"/>
    </source>
</evidence>
<accession>D3VF68</accession>
<dbReference type="EMBL" id="FN667742">
    <property type="protein sequence ID" value="CBJ92525.1"/>
    <property type="molecule type" value="Genomic_DNA"/>
</dbReference>
<feature type="signal peptide" evidence="1">
    <location>
        <begin position="1"/>
        <end position="25"/>
    </location>
</feature>
<dbReference type="SUPFAM" id="SSF50630">
    <property type="entry name" value="Acid proteases"/>
    <property type="match status" value="1"/>
</dbReference>
<dbReference type="Pfam" id="PF13650">
    <property type="entry name" value="Asp_protease_2"/>
    <property type="match status" value="1"/>
</dbReference>
<dbReference type="RefSeq" id="WP_013185693.1">
    <property type="nucleotide sequence ID" value="NC_014228.1"/>
</dbReference>
<name>D3VF68_XENNA</name>
<sequence>MEKINFWLSKFSCAALAICCTSCLADSGNSVTLKLNYDKYFTPHATFIINGHPVNMMIDTGSSKGFYLQEPQLKKIQGLKKESTYYSTNITGKRQENTEYLAASLDMNGLKLKNVTVIPFKQWGALISNTGKLPDGPVVGLDAFKDKQIMLDFVSHSFTMSDSFIHNMPVPKGFNAFTFHMSPDGMVFDVDQSGHTYHLILDTGATASVIWRERLKQYEPKSCLLVDPKMDNEGCQATLLTIKSKTGNPQHFGAVVVVGNFKHMGNVDGLLGNNFLRNRKVLIDFKNKKVFISDEHRNRKE</sequence>
<gene>
    <name evidence="2" type="ordered locus">XNC1_4503</name>
</gene>
<dbReference type="GeneID" id="24903839"/>
<dbReference type="Gene3D" id="2.40.70.10">
    <property type="entry name" value="Acid Proteases"/>
    <property type="match status" value="2"/>
</dbReference>
<protein>
    <recommendedName>
        <fullName evidence="4">Aspartyl protease</fullName>
    </recommendedName>
</protein>
<evidence type="ECO:0008006" key="4">
    <source>
        <dbReference type="Google" id="ProtNLM"/>
    </source>
</evidence>
<dbReference type="STRING" id="406817.XNC1_4503"/>
<keyword evidence="3" id="KW-1185">Reference proteome</keyword>
<keyword evidence="1" id="KW-0732">Signal</keyword>
<dbReference type="InterPro" id="IPR001969">
    <property type="entry name" value="Aspartic_peptidase_AS"/>
</dbReference>
<dbReference type="GO" id="GO:0004190">
    <property type="term" value="F:aspartic-type endopeptidase activity"/>
    <property type="evidence" value="ECO:0007669"/>
    <property type="project" value="InterPro"/>
</dbReference>
<dbReference type="AlphaFoldDB" id="D3VF68"/>
<dbReference type="Proteomes" id="UP000008075">
    <property type="component" value="Chromosome"/>
</dbReference>
<dbReference type="KEGG" id="xne:XNC1_4503"/>
<dbReference type="GO" id="GO:0006508">
    <property type="term" value="P:proteolysis"/>
    <property type="evidence" value="ECO:0007669"/>
    <property type="project" value="InterPro"/>
</dbReference>
<dbReference type="InterPro" id="IPR021109">
    <property type="entry name" value="Peptidase_aspartic_dom_sf"/>
</dbReference>
<proteinExistence type="predicted"/>
<reference evidence="2 3" key="1">
    <citation type="journal article" date="2011" name="PLoS ONE">
        <title>The entomopathogenic bacterial endosymbionts xenorhabdus and photorhabdus: convergent lifestyles from divergent genomes.</title>
        <authorList>
            <person name="Chaston J.M."/>
            <person name="Suen G."/>
            <person name="Tucker S.L."/>
            <person name="Andersen A.W."/>
            <person name="Bhasin A."/>
            <person name="Bode E."/>
            <person name="Bode H.B."/>
            <person name="Brachmann A.O."/>
            <person name="Cowles C.E."/>
            <person name="Cowles K.N."/>
            <person name="Darby C."/>
            <person name="de Leon L."/>
            <person name="Drace K."/>
            <person name="Du Z."/>
            <person name="Givaudan A."/>
            <person name="Herbert Tran E.E."/>
            <person name="Jewell K.A."/>
            <person name="Knack J.J."/>
            <person name="Krasomil-Osterfeld K.C."/>
            <person name="Kukor R."/>
            <person name="Lanois A."/>
            <person name="Latreille P."/>
            <person name="Leimgruber N.K."/>
            <person name="Lipke C.M."/>
            <person name="Liu R."/>
            <person name="Lu X."/>
            <person name="Martens E.C."/>
            <person name="Marri P.R."/>
            <person name="Medigue C."/>
            <person name="Menard M.L."/>
            <person name="Miller N.M."/>
            <person name="Morales-Soto N."/>
            <person name="Norton S."/>
            <person name="Ogier J.C."/>
            <person name="Orchard S.S."/>
            <person name="Park D."/>
            <person name="Park Y."/>
            <person name="Qurollo B.A."/>
            <person name="Sugar D.R."/>
            <person name="Richards G.R."/>
            <person name="Rouy Z."/>
            <person name="Slominski B."/>
            <person name="Slominski K."/>
            <person name="Snyder H."/>
            <person name="Tjaden B.C."/>
            <person name="van der Hoeven R."/>
            <person name="Welch R.D."/>
            <person name="Wheeler C."/>
            <person name="Xiang B."/>
            <person name="Barbazuk B."/>
            <person name="Gaudriault S."/>
            <person name="Goodner B."/>
            <person name="Slater S.C."/>
            <person name="Forst S."/>
            <person name="Goldman B.S."/>
            <person name="Goodrich-Blair H."/>
        </authorList>
    </citation>
    <scope>NUCLEOTIDE SEQUENCE [LARGE SCALE GENOMIC DNA]</scope>
    <source>
        <strain evidence="3">ATCC 19061 / DSM 3370 / CCUG 14189 / LMG 1036 / NCIMB 9965 / AN6</strain>
    </source>
</reference>
<feature type="chain" id="PRO_5003051708" description="Aspartyl protease" evidence="1">
    <location>
        <begin position="26"/>
        <end position="301"/>
    </location>
</feature>
<dbReference type="PROSITE" id="PS00141">
    <property type="entry name" value="ASP_PROTEASE"/>
    <property type="match status" value="1"/>
</dbReference>
<organism evidence="2 3">
    <name type="scientific">Xenorhabdus nematophila (strain ATCC 19061 / DSM 3370 / CCUG 14189 / LMG 1036 / NCIMB 9965 / AN6)</name>
    <dbReference type="NCBI Taxonomy" id="406817"/>
    <lineage>
        <taxon>Bacteria</taxon>
        <taxon>Pseudomonadati</taxon>
        <taxon>Pseudomonadota</taxon>
        <taxon>Gammaproteobacteria</taxon>
        <taxon>Enterobacterales</taxon>
        <taxon>Morganellaceae</taxon>
        <taxon>Xenorhabdus</taxon>
    </lineage>
</organism>
<evidence type="ECO:0000313" key="2">
    <source>
        <dbReference type="EMBL" id="CBJ92525.1"/>
    </source>
</evidence>
<dbReference type="HOGENOM" id="CLU_084724_0_0_6"/>